<comment type="caution">
    <text evidence="4">The sequence shown here is derived from an EMBL/GenBank/DDBJ whole genome shotgun (WGS) entry which is preliminary data.</text>
</comment>
<keyword evidence="3" id="KW-0732">Signal</keyword>
<keyword evidence="5" id="KW-1185">Reference proteome</keyword>
<keyword evidence="2" id="KW-0812">Transmembrane</keyword>
<evidence type="ECO:0000256" key="1">
    <source>
        <dbReference type="SAM" id="MobiDB-lite"/>
    </source>
</evidence>
<feature type="signal peptide" evidence="3">
    <location>
        <begin position="1"/>
        <end position="26"/>
    </location>
</feature>
<evidence type="ECO:0000256" key="3">
    <source>
        <dbReference type="SAM" id="SignalP"/>
    </source>
</evidence>
<feature type="transmembrane region" description="Helical" evidence="2">
    <location>
        <begin position="46"/>
        <end position="62"/>
    </location>
</feature>
<dbReference type="RefSeq" id="WP_334580401.1">
    <property type="nucleotide sequence ID" value="NZ_JBEZVE010000009.1"/>
</dbReference>
<dbReference type="Proteomes" id="UP001550739">
    <property type="component" value="Unassembled WGS sequence"/>
</dbReference>
<evidence type="ECO:0000256" key="2">
    <source>
        <dbReference type="SAM" id="Phobius"/>
    </source>
</evidence>
<feature type="chain" id="PRO_5046357508" evidence="3">
    <location>
        <begin position="27"/>
        <end position="87"/>
    </location>
</feature>
<evidence type="ECO:0000313" key="4">
    <source>
        <dbReference type="EMBL" id="MEU3782505.1"/>
    </source>
</evidence>
<sequence>MNRPGLAARWAGRLLCWTLAAAMAFAAVEAVVKPSAGWWRTAWPLPWYLVPFWALLWAALRAREKRTTGAGRPGADENVPTDYDEIA</sequence>
<keyword evidence="2" id="KW-1133">Transmembrane helix</keyword>
<gene>
    <name evidence="4" type="ORF">AB0E89_18345</name>
</gene>
<protein>
    <submittedName>
        <fullName evidence="4">Uncharacterized protein</fullName>
    </submittedName>
</protein>
<name>A0ABV2ZK92_9ACTN</name>
<accession>A0ABV2ZK92</accession>
<feature type="region of interest" description="Disordered" evidence="1">
    <location>
        <begin position="65"/>
        <end position="87"/>
    </location>
</feature>
<dbReference type="EMBL" id="JBEZVE010000009">
    <property type="protein sequence ID" value="MEU3782505.1"/>
    <property type="molecule type" value="Genomic_DNA"/>
</dbReference>
<proteinExistence type="predicted"/>
<reference evidence="4 5" key="1">
    <citation type="submission" date="2024-06" db="EMBL/GenBank/DDBJ databases">
        <title>The Natural Products Discovery Center: Release of the First 8490 Sequenced Strains for Exploring Actinobacteria Biosynthetic Diversity.</title>
        <authorList>
            <person name="Kalkreuter E."/>
            <person name="Kautsar S.A."/>
            <person name="Yang D."/>
            <person name="Bader C.D."/>
            <person name="Teijaro C.N."/>
            <person name="Fluegel L."/>
            <person name="Davis C.M."/>
            <person name="Simpson J.R."/>
            <person name="Lauterbach L."/>
            <person name="Steele A.D."/>
            <person name="Gui C."/>
            <person name="Meng S."/>
            <person name="Li G."/>
            <person name="Viehrig K."/>
            <person name="Ye F."/>
            <person name="Su P."/>
            <person name="Kiefer A.F."/>
            <person name="Nichols A."/>
            <person name="Cepeda A.J."/>
            <person name="Yan W."/>
            <person name="Fan B."/>
            <person name="Jiang Y."/>
            <person name="Adhikari A."/>
            <person name="Zheng C.-J."/>
            <person name="Schuster L."/>
            <person name="Cowan T.M."/>
            <person name="Smanski M.J."/>
            <person name="Chevrette M.G."/>
            <person name="De Carvalho L.P.S."/>
            <person name="Shen B."/>
        </authorList>
    </citation>
    <scope>NUCLEOTIDE SEQUENCE [LARGE SCALE GENOMIC DNA]</scope>
    <source>
        <strain evidence="4 5">NPDC033843</strain>
    </source>
</reference>
<evidence type="ECO:0000313" key="5">
    <source>
        <dbReference type="Proteomes" id="UP001550739"/>
    </source>
</evidence>
<keyword evidence="2" id="KW-0472">Membrane</keyword>
<organism evidence="4 5">
    <name type="scientific">Streptomyces sp. 900129855</name>
    <dbReference type="NCBI Taxonomy" id="3155129"/>
    <lineage>
        <taxon>Bacteria</taxon>
        <taxon>Bacillati</taxon>
        <taxon>Actinomycetota</taxon>
        <taxon>Actinomycetes</taxon>
        <taxon>Kitasatosporales</taxon>
        <taxon>Streptomycetaceae</taxon>
        <taxon>Streptomyces</taxon>
    </lineage>
</organism>